<dbReference type="InterPro" id="IPR014780">
    <property type="entry name" value="tRNA_psdUridine_synth_TruB"/>
</dbReference>
<dbReference type="InterPro" id="IPR032819">
    <property type="entry name" value="TruB_C"/>
</dbReference>
<dbReference type="CDD" id="cd02573">
    <property type="entry name" value="PseudoU_synth_EcTruB"/>
    <property type="match status" value="1"/>
</dbReference>
<evidence type="ECO:0000313" key="9">
    <source>
        <dbReference type="Proteomes" id="UP000215215"/>
    </source>
</evidence>
<comment type="similarity">
    <text evidence="2 5">Belongs to the pseudouridine synthase TruB family. Type 1 subfamily.</text>
</comment>
<dbReference type="EMBL" id="NOZQ01000143">
    <property type="protein sequence ID" value="OYD15089.1"/>
    <property type="molecule type" value="Genomic_DNA"/>
</dbReference>
<feature type="domain" description="Pseudouridine synthase II N-terminal" evidence="6">
    <location>
        <begin position="23"/>
        <end position="171"/>
    </location>
</feature>
<dbReference type="Proteomes" id="UP000215215">
    <property type="component" value="Unassembled WGS sequence"/>
</dbReference>
<evidence type="ECO:0000256" key="1">
    <source>
        <dbReference type="ARBA" id="ARBA00000385"/>
    </source>
</evidence>
<gene>
    <name evidence="5 8" type="primary">truB</name>
    <name evidence="8" type="ORF">CH333_06545</name>
</gene>
<keyword evidence="4 5" id="KW-0413">Isomerase</keyword>
<name>A0A235BST6_UNCW3</name>
<organism evidence="8 9">
    <name type="scientific">candidate division WOR-3 bacterium JGI_Cruoil_03_44_89</name>
    <dbReference type="NCBI Taxonomy" id="1973748"/>
    <lineage>
        <taxon>Bacteria</taxon>
        <taxon>Bacteria division WOR-3</taxon>
    </lineage>
</organism>
<protein>
    <recommendedName>
        <fullName evidence="5">tRNA pseudouridine synthase B</fullName>
        <ecNumber evidence="5">5.4.99.25</ecNumber>
    </recommendedName>
    <alternativeName>
        <fullName evidence="5">tRNA pseudouridine(55) synthase</fullName>
        <shortName evidence="5">Psi55 synthase</shortName>
    </alternativeName>
    <alternativeName>
        <fullName evidence="5">tRNA pseudouridylate synthase</fullName>
    </alternativeName>
    <alternativeName>
        <fullName evidence="5">tRNA-uridine isomerase</fullName>
    </alternativeName>
</protein>
<dbReference type="GO" id="GO:0160148">
    <property type="term" value="F:tRNA pseudouridine(55) synthase activity"/>
    <property type="evidence" value="ECO:0007669"/>
    <property type="project" value="UniProtKB-EC"/>
</dbReference>
<dbReference type="AlphaFoldDB" id="A0A235BST6"/>
<dbReference type="Pfam" id="PF16198">
    <property type="entry name" value="TruB_C_2"/>
    <property type="match status" value="1"/>
</dbReference>
<comment type="caution">
    <text evidence="8">The sequence shown here is derived from an EMBL/GenBank/DDBJ whole genome shotgun (WGS) entry which is preliminary data.</text>
</comment>
<evidence type="ECO:0000259" key="6">
    <source>
        <dbReference type="Pfam" id="PF01509"/>
    </source>
</evidence>
<comment type="catalytic activity">
    <reaction evidence="1 5">
        <text>uridine(55) in tRNA = pseudouridine(55) in tRNA</text>
        <dbReference type="Rhea" id="RHEA:42532"/>
        <dbReference type="Rhea" id="RHEA-COMP:10101"/>
        <dbReference type="Rhea" id="RHEA-COMP:10102"/>
        <dbReference type="ChEBI" id="CHEBI:65314"/>
        <dbReference type="ChEBI" id="CHEBI:65315"/>
        <dbReference type="EC" id="5.4.99.25"/>
    </reaction>
</comment>
<evidence type="ECO:0000313" key="8">
    <source>
        <dbReference type="EMBL" id="OYD15089.1"/>
    </source>
</evidence>
<proteinExistence type="inferred from homology"/>
<dbReference type="GO" id="GO:0031119">
    <property type="term" value="P:tRNA pseudouridine synthesis"/>
    <property type="evidence" value="ECO:0007669"/>
    <property type="project" value="UniProtKB-UniRule"/>
</dbReference>
<evidence type="ECO:0000256" key="3">
    <source>
        <dbReference type="ARBA" id="ARBA00022694"/>
    </source>
</evidence>
<dbReference type="GO" id="GO:0003723">
    <property type="term" value="F:RNA binding"/>
    <property type="evidence" value="ECO:0007669"/>
    <property type="project" value="InterPro"/>
</dbReference>
<dbReference type="InterPro" id="IPR020103">
    <property type="entry name" value="PsdUridine_synth_cat_dom_sf"/>
</dbReference>
<dbReference type="GO" id="GO:1990481">
    <property type="term" value="P:mRNA pseudouridine synthesis"/>
    <property type="evidence" value="ECO:0007669"/>
    <property type="project" value="TreeGrafter"/>
</dbReference>
<dbReference type="Gene3D" id="3.30.2350.10">
    <property type="entry name" value="Pseudouridine synthase"/>
    <property type="match status" value="1"/>
</dbReference>
<dbReference type="NCBIfam" id="TIGR00431">
    <property type="entry name" value="TruB"/>
    <property type="match status" value="1"/>
</dbReference>
<reference evidence="8 9" key="1">
    <citation type="submission" date="2017-07" db="EMBL/GenBank/DDBJ databases">
        <title>Recovery of genomes from metagenomes via a dereplication, aggregation, and scoring strategy.</title>
        <authorList>
            <person name="Sieber C.M."/>
            <person name="Probst A.J."/>
            <person name="Sharrar A."/>
            <person name="Thomas B.C."/>
            <person name="Hess M."/>
            <person name="Tringe S.G."/>
            <person name="Banfield J.F."/>
        </authorList>
    </citation>
    <scope>NUCLEOTIDE SEQUENCE [LARGE SCALE GENOMIC DNA]</scope>
    <source>
        <strain evidence="8">JGI_Cruoil_03_44_89</strain>
    </source>
</reference>
<dbReference type="PANTHER" id="PTHR13767:SF2">
    <property type="entry name" value="PSEUDOURIDYLATE SYNTHASE TRUB1"/>
    <property type="match status" value="1"/>
</dbReference>
<sequence length="233" mass="26368">MDGFLVVNKPVSWSSFDIVKLTRNTTGIKKIGHTGTLDKEASGLLILCLGKATKLVEEFMDKEKEYWVEGKLGEKTDTDDASGKVIERSVVRDIPLSDFKRVIGEFVGEIYQTPPMYSAIKVGGKRLYKIARSGRTVERKSRKVSVKSIDILSYSFPYFRLGVVCGRGFYVRALVRDIGDRLGVGAHTRRLVRTRMGEYTFHDALTVDELRDREKIISRCIPLTPIQKSKIKM</sequence>
<evidence type="ECO:0000256" key="5">
    <source>
        <dbReference type="HAMAP-Rule" id="MF_01080"/>
    </source>
</evidence>
<evidence type="ECO:0000256" key="2">
    <source>
        <dbReference type="ARBA" id="ARBA00005642"/>
    </source>
</evidence>
<dbReference type="EC" id="5.4.99.25" evidence="5"/>
<dbReference type="HAMAP" id="MF_01080">
    <property type="entry name" value="TruB_bact"/>
    <property type="match status" value="1"/>
</dbReference>
<dbReference type="InterPro" id="IPR002501">
    <property type="entry name" value="PsdUridine_synth_N"/>
</dbReference>
<feature type="active site" description="Nucleophile" evidence="5">
    <location>
        <position position="38"/>
    </location>
</feature>
<accession>A0A235BST6</accession>
<dbReference type="PANTHER" id="PTHR13767">
    <property type="entry name" value="TRNA-PSEUDOURIDINE SYNTHASE"/>
    <property type="match status" value="1"/>
</dbReference>
<evidence type="ECO:0000259" key="7">
    <source>
        <dbReference type="Pfam" id="PF16198"/>
    </source>
</evidence>
<comment type="function">
    <text evidence="5">Responsible for synthesis of pseudouridine from uracil-55 in the psi GC loop of transfer RNAs.</text>
</comment>
<keyword evidence="3 5" id="KW-0819">tRNA processing</keyword>
<evidence type="ECO:0000256" key="4">
    <source>
        <dbReference type="ARBA" id="ARBA00023235"/>
    </source>
</evidence>
<dbReference type="Pfam" id="PF01509">
    <property type="entry name" value="TruB_N"/>
    <property type="match status" value="1"/>
</dbReference>
<dbReference type="SUPFAM" id="SSF55120">
    <property type="entry name" value="Pseudouridine synthase"/>
    <property type="match status" value="1"/>
</dbReference>
<feature type="domain" description="tRNA pseudouridylate synthase B C-terminal" evidence="7">
    <location>
        <begin position="172"/>
        <end position="212"/>
    </location>
</feature>